<dbReference type="RefSeq" id="WP_144117752.1">
    <property type="nucleotide sequence ID" value="NZ_JACHGE010000007.1"/>
</dbReference>
<reference evidence="2" key="3">
    <citation type="submission" date="2019-09" db="EMBL/GenBank/DDBJ databases">
        <authorList>
            <person name="Zhang D.-C."/>
        </authorList>
    </citation>
    <scope>NUCLEOTIDE SEQUENCE</scope>
    <source>
        <strain evidence="2">RU-4-M-4</strain>
    </source>
</reference>
<dbReference type="Proteomes" id="UP000315145">
    <property type="component" value="Unassembled WGS sequence"/>
</dbReference>
<protein>
    <submittedName>
        <fullName evidence="2">DUF4145 domain-containing protein</fullName>
    </submittedName>
</protein>
<sequence length="197" mass="22855">MNWTEAYKVPSKEYKCGFCEREIASELGFTAIGTVSANKHGRHESYKGIKGSIYICYNCKNPTYFDEDNEQYPDTSFGNLIKHIKEKEVEDLYQEARRCMSSHSYTSTVMCCRKLLMNISVSEGAKEGLSFVDYVNYLKDNNYIPPNGQKWVDEIRKHGNTANHRIVLKTKDEALKILLFTEMLLKFIYELPNMINE</sequence>
<gene>
    <name evidence="2" type="ORF">F2B50_15105</name>
    <name evidence="3" type="ORF">FPF71_15105</name>
</gene>
<dbReference type="EMBL" id="VWRS01000009">
    <property type="protein sequence ID" value="KAA5822470.1"/>
    <property type="molecule type" value="Genomic_DNA"/>
</dbReference>
<accession>A0A5M7B145</accession>
<dbReference type="Pfam" id="PF13643">
    <property type="entry name" value="DUF4145"/>
    <property type="match status" value="1"/>
</dbReference>
<dbReference type="EMBL" id="VMBF01000009">
    <property type="protein sequence ID" value="TSJ73620.1"/>
    <property type="molecule type" value="Genomic_DNA"/>
</dbReference>
<evidence type="ECO:0000313" key="3">
    <source>
        <dbReference type="EMBL" id="TSJ73620.1"/>
    </source>
</evidence>
<dbReference type="InterPro" id="IPR025285">
    <property type="entry name" value="DUF4145"/>
</dbReference>
<keyword evidence="4" id="KW-1185">Reference proteome</keyword>
<evidence type="ECO:0000259" key="1">
    <source>
        <dbReference type="Pfam" id="PF13643"/>
    </source>
</evidence>
<reference evidence="3 4" key="2">
    <citation type="submission" date="2019-07" db="EMBL/GenBank/DDBJ databases">
        <title>Algibacter marinivivus sp. nov., isolated from the surface of a marine red alga.</title>
        <authorList>
            <person name="Zhong X."/>
            <person name="Xu W."/>
            <person name="Zhang Y."/>
            <person name="Zhang Q."/>
            <person name="Du Z."/>
        </authorList>
    </citation>
    <scope>NUCLEOTIDE SEQUENCE [LARGE SCALE GENOMIC DNA]</scope>
    <source>
        <strain evidence="3 4">RU-4-M-4</strain>
    </source>
</reference>
<evidence type="ECO:0000313" key="5">
    <source>
        <dbReference type="Proteomes" id="UP000322315"/>
    </source>
</evidence>
<reference evidence="2 5" key="1">
    <citation type="journal article" date="2015" name="Int. J. Syst. Evol. Microbiol.">
        <title>Algibacter amylolyticus sp. nov., isolated from intertidal sediment.</title>
        <authorList>
            <person name="Zhang D.C."/>
            <person name="Wu J."/>
            <person name="Neuner K."/>
            <person name="Yao J."/>
            <person name="Margesin R."/>
        </authorList>
    </citation>
    <scope>NUCLEOTIDE SEQUENCE [LARGE SCALE GENOMIC DNA]</scope>
    <source>
        <strain evidence="2 5">RU-4-M-4</strain>
    </source>
</reference>
<dbReference type="Proteomes" id="UP000322315">
    <property type="component" value="Unassembled WGS sequence"/>
</dbReference>
<proteinExistence type="predicted"/>
<organism evidence="2 5">
    <name type="scientific">Algibacter amylolyticus</name>
    <dbReference type="NCBI Taxonomy" id="1608400"/>
    <lineage>
        <taxon>Bacteria</taxon>
        <taxon>Pseudomonadati</taxon>
        <taxon>Bacteroidota</taxon>
        <taxon>Flavobacteriia</taxon>
        <taxon>Flavobacteriales</taxon>
        <taxon>Flavobacteriaceae</taxon>
        <taxon>Algibacter</taxon>
    </lineage>
</organism>
<feature type="domain" description="DUF4145" evidence="1">
    <location>
        <begin position="94"/>
        <end position="181"/>
    </location>
</feature>
<evidence type="ECO:0000313" key="4">
    <source>
        <dbReference type="Proteomes" id="UP000315145"/>
    </source>
</evidence>
<name>A0A5M7B145_9FLAO</name>
<evidence type="ECO:0000313" key="2">
    <source>
        <dbReference type="EMBL" id="KAA5822470.1"/>
    </source>
</evidence>
<dbReference type="AlphaFoldDB" id="A0A5M7B145"/>
<comment type="caution">
    <text evidence="2">The sequence shown here is derived from an EMBL/GenBank/DDBJ whole genome shotgun (WGS) entry which is preliminary data.</text>
</comment>
<dbReference type="OrthoDB" id="2083942at2"/>